<evidence type="ECO:0000256" key="2">
    <source>
        <dbReference type="ARBA" id="ARBA00023242"/>
    </source>
</evidence>
<dbReference type="GO" id="GO:0051123">
    <property type="term" value="P:RNA polymerase II preinitiation complex assembly"/>
    <property type="evidence" value="ECO:0007669"/>
    <property type="project" value="TreeGrafter"/>
</dbReference>
<dbReference type="GO" id="GO:0005669">
    <property type="term" value="C:transcription factor TFIID complex"/>
    <property type="evidence" value="ECO:0007669"/>
    <property type="project" value="InterPro"/>
</dbReference>
<feature type="coiled-coil region" evidence="3">
    <location>
        <begin position="887"/>
        <end position="914"/>
    </location>
</feature>
<keyword evidence="3" id="KW-0175">Coiled coil</keyword>
<evidence type="ECO:0000256" key="4">
    <source>
        <dbReference type="SAM" id="MobiDB-lite"/>
    </source>
</evidence>
<dbReference type="Pfam" id="PF12157">
    <property type="entry name" value="DUF3591"/>
    <property type="match status" value="1"/>
</dbReference>
<dbReference type="GO" id="GO:0017025">
    <property type="term" value="F:TBP-class protein binding"/>
    <property type="evidence" value="ECO:0007669"/>
    <property type="project" value="InterPro"/>
</dbReference>
<proteinExistence type="predicted"/>
<evidence type="ECO:0000256" key="3">
    <source>
        <dbReference type="SAM" id="Coils"/>
    </source>
</evidence>
<organism evidence="6 7">
    <name type="scientific">Coprinellus micaceus</name>
    <name type="common">Glistening ink-cap mushroom</name>
    <name type="synonym">Coprinus micaceus</name>
    <dbReference type="NCBI Taxonomy" id="71717"/>
    <lineage>
        <taxon>Eukaryota</taxon>
        <taxon>Fungi</taxon>
        <taxon>Dikarya</taxon>
        <taxon>Basidiomycota</taxon>
        <taxon>Agaricomycotina</taxon>
        <taxon>Agaricomycetes</taxon>
        <taxon>Agaricomycetidae</taxon>
        <taxon>Agaricales</taxon>
        <taxon>Agaricineae</taxon>
        <taxon>Psathyrellaceae</taxon>
        <taxon>Coprinellus</taxon>
    </lineage>
</organism>
<reference evidence="6 7" key="1">
    <citation type="journal article" date="2019" name="Nat. Ecol. Evol.">
        <title>Megaphylogeny resolves global patterns of mushroom evolution.</title>
        <authorList>
            <person name="Varga T."/>
            <person name="Krizsan K."/>
            <person name="Foldi C."/>
            <person name="Dima B."/>
            <person name="Sanchez-Garcia M."/>
            <person name="Sanchez-Ramirez S."/>
            <person name="Szollosi G.J."/>
            <person name="Szarkandi J.G."/>
            <person name="Papp V."/>
            <person name="Albert L."/>
            <person name="Andreopoulos W."/>
            <person name="Angelini C."/>
            <person name="Antonin V."/>
            <person name="Barry K.W."/>
            <person name="Bougher N.L."/>
            <person name="Buchanan P."/>
            <person name="Buyck B."/>
            <person name="Bense V."/>
            <person name="Catcheside P."/>
            <person name="Chovatia M."/>
            <person name="Cooper J."/>
            <person name="Damon W."/>
            <person name="Desjardin D."/>
            <person name="Finy P."/>
            <person name="Geml J."/>
            <person name="Haridas S."/>
            <person name="Hughes K."/>
            <person name="Justo A."/>
            <person name="Karasinski D."/>
            <person name="Kautmanova I."/>
            <person name="Kiss B."/>
            <person name="Kocsube S."/>
            <person name="Kotiranta H."/>
            <person name="LaButti K.M."/>
            <person name="Lechner B.E."/>
            <person name="Liimatainen K."/>
            <person name="Lipzen A."/>
            <person name="Lukacs Z."/>
            <person name="Mihaltcheva S."/>
            <person name="Morgado L.N."/>
            <person name="Niskanen T."/>
            <person name="Noordeloos M.E."/>
            <person name="Ohm R.A."/>
            <person name="Ortiz-Santana B."/>
            <person name="Ovrebo C."/>
            <person name="Racz N."/>
            <person name="Riley R."/>
            <person name="Savchenko A."/>
            <person name="Shiryaev A."/>
            <person name="Soop K."/>
            <person name="Spirin V."/>
            <person name="Szebenyi C."/>
            <person name="Tomsovsky M."/>
            <person name="Tulloss R.E."/>
            <person name="Uehling J."/>
            <person name="Grigoriev I.V."/>
            <person name="Vagvolgyi C."/>
            <person name="Papp T."/>
            <person name="Martin F.M."/>
            <person name="Miettinen O."/>
            <person name="Hibbett D.S."/>
            <person name="Nagy L.G."/>
        </authorList>
    </citation>
    <scope>NUCLEOTIDE SEQUENCE [LARGE SCALE GENOMIC DNA]</scope>
    <source>
        <strain evidence="6 7">FP101781</strain>
    </source>
</reference>
<protein>
    <submittedName>
        <fullName evidence="6">Atypical/TAF1 protein kinase</fullName>
    </submittedName>
</protein>
<feature type="region of interest" description="Disordered" evidence="4">
    <location>
        <begin position="962"/>
        <end position="1047"/>
    </location>
</feature>
<feature type="region of interest" description="Disordered" evidence="4">
    <location>
        <begin position="73"/>
        <end position="104"/>
    </location>
</feature>
<sequence length="1047" mass="118842">MAEEDKAISALTGLSLNHLLDGLSLPSSAGLTNQLGISGIPSLSSQQIYSDKWDDDDVVGLDQGEDWEDEIDKEMQEEEESEDGMVKREQHSPGSQEEGEAIEERFPTFTKDKILDFSELFKGYTVRKSRLSKRPYQIEPVYSRKREVPRAFLESIVGDARTNETKRVEEVVSARNVEGDLRKALEERDKTEVPVTLPLDDRSFDLVLLSNWENEIMYGPEDVHELPAVKSETQQDTNLTTPVNAALESGAWTQSIIWSPKAPFRDFTQLELHEEDIVPEEKPAEFARPRKRLRTDTQIKDKYNLSNDQYYEVSKEGGRHRVRQTFGQLVVEHAYPAQKLQLPFYKTRLSKQEARSFHRPALQFPSNMEIRFQKVRTAKKKKDKNGRRLGKGGNIGDALKKTSDLSLRDTSNFVLWEYSEEHPPITPNFGMGSVLVNYYRKKDEKDETVPKSDLGVPFVLEPQDESPFMKFGYVYPGQTFPALYNNLVRAPLFRHKPYQTDFLVIRNTTKGESKYFIREIKNLFVIGQTYPVTEVPGPHSRKITNTIKHRLQIIAFKLLKKSQGERLKISRLMKYFPDQNELQMRQRLKEFMEYHRRGPHQGFWRLKGSWTLPSDADMLKMVSPEQVVLTESMQVGQRHLQDAGYTQTADVSENDESKLSIEQQLAPWITTKNFLYATQAKAMLRLHGEGDPSGRGEAFSFIRISMKDIFVKAGEDYEQKLAEAESRPKSAHRYNVAEQQQIYKSEIERIWKAQYDSLSRKDEPQFTEEDARRSALAEKKLNALQQLPPSQHAIVQGPYGAYNFPQVAESSSQPSPGFSRASSVDRQGSIGPGDDSRKVLRIKRMIDGEWQTEIIRDPAVIRAYVRARQIMEEEATMADHLAPTGDEEKDKRAKKRLEEEIARMKKNQERRLHRKNAKIVKEGGTPMQLNRPLKPDTTRRCGHCGQMGHMKTNRKCPRWAEFNTGAGAAGPAPPPPGTSSSASIPATSPPPPMSAAAFNRGTSFGFPAAVPSPLATSPPMTAMDEDLGPGTPGGSTGPKLKLTLKRN</sequence>
<dbReference type="OrthoDB" id="5752at2759"/>
<evidence type="ECO:0000313" key="6">
    <source>
        <dbReference type="EMBL" id="TEB38953.1"/>
    </source>
</evidence>
<dbReference type="GO" id="GO:0016251">
    <property type="term" value="F:RNA polymerase II general transcription initiation factor activity"/>
    <property type="evidence" value="ECO:0007669"/>
    <property type="project" value="InterPro"/>
</dbReference>
<name>A0A4Y7TXQ8_COPMI</name>
<comment type="subcellular location">
    <subcellularLocation>
        <location evidence="1">Nucleus</location>
    </subcellularLocation>
</comment>
<dbReference type="InterPro" id="IPR022591">
    <property type="entry name" value="TAF1_HAT_dom"/>
</dbReference>
<dbReference type="AlphaFoldDB" id="A0A4Y7TXQ8"/>
<keyword evidence="6" id="KW-0418">Kinase</keyword>
<keyword evidence="7" id="KW-1185">Reference proteome</keyword>
<feature type="region of interest" description="Disordered" evidence="4">
    <location>
        <begin position="805"/>
        <end position="836"/>
    </location>
</feature>
<dbReference type="InterPro" id="IPR040240">
    <property type="entry name" value="TAF1"/>
</dbReference>
<gene>
    <name evidence="6" type="ORF">FA13DRAFT_1704588</name>
</gene>
<accession>A0A4Y7TXQ8</accession>
<evidence type="ECO:0000256" key="1">
    <source>
        <dbReference type="ARBA" id="ARBA00004123"/>
    </source>
</evidence>
<feature type="compositionally biased region" description="Acidic residues" evidence="4">
    <location>
        <begin position="73"/>
        <end position="83"/>
    </location>
</feature>
<comment type="caution">
    <text evidence="6">The sequence shown here is derived from an EMBL/GenBank/DDBJ whole genome shotgun (WGS) entry which is preliminary data.</text>
</comment>
<dbReference type="GO" id="GO:0016301">
    <property type="term" value="F:kinase activity"/>
    <property type="evidence" value="ECO:0007669"/>
    <property type="project" value="UniProtKB-KW"/>
</dbReference>
<dbReference type="Proteomes" id="UP000298030">
    <property type="component" value="Unassembled WGS sequence"/>
</dbReference>
<evidence type="ECO:0000259" key="5">
    <source>
        <dbReference type="Pfam" id="PF12157"/>
    </source>
</evidence>
<dbReference type="STRING" id="71717.A0A4Y7TXQ8"/>
<dbReference type="EMBL" id="QPFP01000002">
    <property type="protein sequence ID" value="TEB38953.1"/>
    <property type="molecule type" value="Genomic_DNA"/>
</dbReference>
<dbReference type="PANTHER" id="PTHR13900:SF0">
    <property type="entry name" value="TRANSCRIPTION INITIATION FACTOR TFIID SUBUNIT 1"/>
    <property type="match status" value="1"/>
</dbReference>
<dbReference type="GO" id="GO:0004402">
    <property type="term" value="F:histone acetyltransferase activity"/>
    <property type="evidence" value="ECO:0007669"/>
    <property type="project" value="InterPro"/>
</dbReference>
<feature type="domain" description="Transcription initiation factor TFIID subunit 1 histone acetyltransferase" evidence="5">
    <location>
        <begin position="303"/>
        <end position="758"/>
    </location>
</feature>
<evidence type="ECO:0000313" key="7">
    <source>
        <dbReference type="Proteomes" id="UP000298030"/>
    </source>
</evidence>
<feature type="compositionally biased region" description="Polar residues" evidence="4">
    <location>
        <begin position="808"/>
        <end position="826"/>
    </location>
</feature>
<dbReference type="PANTHER" id="PTHR13900">
    <property type="entry name" value="TRANSCRIPTION INITIATION FACTOR TFIID"/>
    <property type="match status" value="1"/>
</dbReference>
<keyword evidence="6" id="KW-0808">Transferase</keyword>
<keyword evidence="2" id="KW-0539">Nucleus</keyword>